<dbReference type="RefSeq" id="WP_159429212.1">
    <property type="nucleotide sequence ID" value="NZ_FQTY01000022.1"/>
</dbReference>
<reference evidence="3" key="1">
    <citation type="submission" date="2016-11" db="EMBL/GenBank/DDBJ databases">
        <authorList>
            <person name="Varghese N."/>
            <person name="Submissions S."/>
        </authorList>
    </citation>
    <scope>NUCLEOTIDE SEQUENCE [LARGE SCALE GENOMIC DNA]</scope>
    <source>
        <strain evidence="3">DSM 18095</strain>
    </source>
</reference>
<evidence type="ECO:0000256" key="1">
    <source>
        <dbReference type="SAM" id="Coils"/>
    </source>
</evidence>
<keyword evidence="1" id="KW-0175">Coiled coil</keyword>
<dbReference type="Proteomes" id="UP000184114">
    <property type="component" value="Unassembled WGS sequence"/>
</dbReference>
<evidence type="ECO:0000313" key="3">
    <source>
        <dbReference type="Proteomes" id="UP000184114"/>
    </source>
</evidence>
<keyword evidence="3" id="KW-1185">Reference proteome</keyword>
<dbReference type="STRING" id="1123404.SAMN02745784_02954"/>
<gene>
    <name evidence="2" type="ORF">SAMN02745784_02954</name>
</gene>
<dbReference type="EMBL" id="FQTY01000022">
    <property type="protein sequence ID" value="SHF14179.1"/>
    <property type="molecule type" value="Genomic_DNA"/>
</dbReference>
<organism evidence="2 3">
    <name type="scientific">Tissierella praeacuta DSM 18095</name>
    <dbReference type="NCBI Taxonomy" id="1123404"/>
    <lineage>
        <taxon>Bacteria</taxon>
        <taxon>Bacillati</taxon>
        <taxon>Bacillota</taxon>
        <taxon>Tissierellia</taxon>
        <taxon>Tissierellales</taxon>
        <taxon>Tissierellaceae</taxon>
        <taxon>Tissierella</taxon>
    </lineage>
</organism>
<sequence>METEKKLKYMLDEIVELNDIIKKGKEAMEKRNRLRKEVSNLMGNYMEVVNELS</sequence>
<evidence type="ECO:0000313" key="2">
    <source>
        <dbReference type="EMBL" id="SHF14179.1"/>
    </source>
</evidence>
<name>A0A1M4Z7Y5_9FIRM</name>
<accession>A0A1M4Z7Y5</accession>
<dbReference type="AlphaFoldDB" id="A0A1M4Z7Y5"/>
<proteinExistence type="predicted"/>
<protein>
    <submittedName>
        <fullName evidence="2">Uncharacterized protein</fullName>
    </submittedName>
</protein>
<feature type="coiled-coil region" evidence="1">
    <location>
        <begin position="17"/>
        <end position="51"/>
    </location>
</feature>
<dbReference type="GeneID" id="90996674"/>